<reference evidence="1" key="1">
    <citation type="submission" date="2021-02" db="EMBL/GenBank/DDBJ databases">
        <authorList>
            <person name="Nowell W R."/>
        </authorList>
    </citation>
    <scope>NUCLEOTIDE SEQUENCE</scope>
</reference>
<evidence type="ECO:0000313" key="1">
    <source>
        <dbReference type="EMBL" id="CAF3199620.1"/>
    </source>
</evidence>
<evidence type="ECO:0000313" key="5">
    <source>
        <dbReference type="Proteomes" id="UP000663825"/>
    </source>
</evidence>
<evidence type="ECO:0000313" key="6">
    <source>
        <dbReference type="Proteomes" id="UP000663873"/>
    </source>
</evidence>
<dbReference type="EMBL" id="CAJOBO010002241">
    <property type="protein sequence ID" value="CAF4439761.1"/>
    <property type="molecule type" value="Genomic_DNA"/>
</dbReference>
<evidence type="ECO:0000313" key="2">
    <source>
        <dbReference type="EMBL" id="CAF3584395.1"/>
    </source>
</evidence>
<gene>
    <name evidence="4" type="ORF">HFQ381_LOCUS23028</name>
    <name evidence="2" type="ORF">LUA448_LOCUS29616</name>
    <name evidence="1" type="ORF">TIS948_LOCUS12495</name>
    <name evidence="3" type="ORF">UJA718_LOCUS12743</name>
</gene>
<dbReference type="Proteomes" id="UP000663833">
    <property type="component" value="Unassembled WGS sequence"/>
</dbReference>
<dbReference type="Proteomes" id="UP000663851">
    <property type="component" value="Unassembled WGS sequence"/>
</dbReference>
<dbReference type="EMBL" id="CAJOBP010001675">
    <property type="protein sequence ID" value="CAF4302623.1"/>
    <property type="molecule type" value="Genomic_DNA"/>
</dbReference>
<accession>A0A817QAG9</accession>
<organism evidence="1 5">
    <name type="scientific">Rotaria socialis</name>
    <dbReference type="NCBI Taxonomy" id="392032"/>
    <lineage>
        <taxon>Eukaryota</taxon>
        <taxon>Metazoa</taxon>
        <taxon>Spiralia</taxon>
        <taxon>Gnathifera</taxon>
        <taxon>Rotifera</taxon>
        <taxon>Eurotatoria</taxon>
        <taxon>Bdelloidea</taxon>
        <taxon>Philodinida</taxon>
        <taxon>Philodinidae</taxon>
        <taxon>Rotaria</taxon>
    </lineage>
</organism>
<dbReference type="AlphaFoldDB" id="A0A817QAG9"/>
<dbReference type="Proteomes" id="UP000663825">
    <property type="component" value="Unassembled WGS sequence"/>
</dbReference>
<dbReference type="EMBL" id="CAJNYD010004246">
    <property type="protein sequence ID" value="CAF3584395.1"/>
    <property type="molecule type" value="Genomic_DNA"/>
</dbReference>
<comment type="caution">
    <text evidence="1">The sequence shown here is derived from an EMBL/GenBank/DDBJ whole genome shotgun (WGS) entry which is preliminary data.</text>
</comment>
<evidence type="ECO:0000313" key="3">
    <source>
        <dbReference type="EMBL" id="CAF4302623.1"/>
    </source>
</evidence>
<name>A0A817QAG9_9BILA</name>
<sequence>MILPSIEQLVIFNAEIYSYLSIEPLLTPLAFHKNTLQRLHLIFDRPTSYFSILSWLISSRISIHTIKLEVEKGYEFYSNDLVQDLNMKRLCWPDTIELSLSIKHSNEIMFLFRKGALPSIEHLNITNEDVYSILSEHKNKSISSISFDKSQLNEIVDGTRLKSLFLRYIFLHDLIILMNSLAMPLLEKFILTDLYDHTLDHLSRFQQVCDSQHLPSLKNLYFSFCFPKEIEEAWRISLFSFNGEWPFDNVDHYVDDPLFLDDDGVSFIKRSQLIIYTRPINILLEHKRTLHNHRFATQASMPIITNRRRSLQLTCNEMDNPDQLLKTLQIVGSSHVNKLELIYRDDLINVPMISKYPSSCRLSFNHLRSMTFKSKTERIKEAERVYIVKQILDSSPNLSHIEIEWNEFRHCSQRYSNLQHVHLLLDRLCRQAKEPFNIDRLNQLAPNLCCLEISGGYLIFNENLLQFIFKIIRRFDQLVYLTLNKKDLYRSKPANKIIFKERLIEIDNGRLFHSKEIQIRFPQLDRLYIWI</sequence>
<proteinExistence type="predicted"/>
<protein>
    <submittedName>
        <fullName evidence="1">Uncharacterized protein</fullName>
    </submittedName>
</protein>
<keyword evidence="6" id="KW-1185">Reference proteome</keyword>
<dbReference type="EMBL" id="CAJNXB010001891">
    <property type="protein sequence ID" value="CAF3199620.1"/>
    <property type="molecule type" value="Genomic_DNA"/>
</dbReference>
<evidence type="ECO:0000313" key="4">
    <source>
        <dbReference type="EMBL" id="CAF4439761.1"/>
    </source>
</evidence>
<dbReference type="OrthoDB" id="9989547at2759"/>
<dbReference type="Proteomes" id="UP000663873">
    <property type="component" value="Unassembled WGS sequence"/>
</dbReference>